<proteinExistence type="predicted"/>
<sequence length="170" mass="19458">MAQPVDHGQPIRMANSSSERQPNVEAADSRPTCATQTGLEWKIIRVTLACFQPLDHGVESSCVNLRPHAKFVICKPPSKYMTGGCLIEALLSRFAVSWFNELVLWERPRSVYYLPACVSRNANEDREVHYDCKDPKHRRIPAIFTCRANSLMTNKLRRYRVEDLMLGLRP</sequence>
<organism evidence="2 3">
    <name type="scientific">Trichuris muris</name>
    <name type="common">Mouse whipworm</name>
    <dbReference type="NCBI Taxonomy" id="70415"/>
    <lineage>
        <taxon>Eukaryota</taxon>
        <taxon>Metazoa</taxon>
        <taxon>Ecdysozoa</taxon>
        <taxon>Nematoda</taxon>
        <taxon>Enoplea</taxon>
        <taxon>Dorylaimia</taxon>
        <taxon>Trichinellida</taxon>
        <taxon>Trichuridae</taxon>
        <taxon>Trichuris</taxon>
    </lineage>
</organism>
<name>A0A5S6Q2U9_TRIMR</name>
<feature type="region of interest" description="Disordered" evidence="1">
    <location>
        <begin position="1"/>
        <end position="30"/>
    </location>
</feature>
<dbReference type="WBParaSite" id="TMUE_0000001528.1">
    <property type="protein sequence ID" value="TMUE_0000001528.1"/>
    <property type="gene ID" value="WBGene00297418"/>
</dbReference>
<evidence type="ECO:0000313" key="2">
    <source>
        <dbReference type="Proteomes" id="UP000046395"/>
    </source>
</evidence>
<dbReference type="AlphaFoldDB" id="A0A5S6Q2U9"/>
<reference evidence="3" key="1">
    <citation type="submission" date="2019-12" db="UniProtKB">
        <authorList>
            <consortium name="WormBaseParasite"/>
        </authorList>
    </citation>
    <scope>IDENTIFICATION</scope>
</reference>
<protein>
    <submittedName>
        <fullName evidence="3">Uncharacterized protein</fullName>
    </submittedName>
</protein>
<accession>A0A5S6Q2U9</accession>
<evidence type="ECO:0000313" key="3">
    <source>
        <dbReference type="WBParaSite" id="TMUE_0000001528.1"/>
    </source>
</evidence>
<dbReference type="Proteomes" id="UP000046395">
    <property type="component" value="Unassembled WGS sequence"/>
</dbReference>
<keyword evidence="2" id="KW-1185">Reference proteome</keyword>
<evidence type="ECO:0000256" key="1">
    <source>
        <dbReference type="SAM" id="MobiDB-lite"/>
    </source>
</evidence>